<comment type="similarity">
    <text evidence="1 3">Belongs to the UreD family.</text>
</comment>
<protein>
    <recommendedName>
        <fullName evidence="3">Urease accessory protein UreD</fullName>
    </recommendedName>
</protein>
<evidence type="ECO:0000256" key="2">
    <source>
        <dbReference type="ARBA" id="ARBA00023186"/>
    </source>
</evidence>
<dbReference type="HAMAP" id="MF_01384">
    <property type="entry name" value="UreD"/>
    <property type="match status" value="1"/>
</dbReference>
<dbReference type="GO" id="GO:0016151">
    <property type="term" value="F:nickel cation binding"/>
    <property type="evidence" value="ECO:0007669"/>
    <property type="project" value="UniProtKB-UniRule"/>
</dbReference>
<keyword evidence="2 3" id="KW-0143">Chaperone</keyword>
<reference evidence="4 5" key="1">
    <citation type="submission" date="2019-01" db="EMBL/GenBank/DDBJ databases">
        <authorList>
            <person name="Chen W.-M."/>
        </authorList>
    </citation>
    <scope>NUCLEOTIDE SEQUENCE [LARGE SCALE GENOMIC DNA]</scope>
    <source>
        <strain evidence="4 5">ICH-3</strain>
    </source>
</reference>
<dbReference type="GO" id="GO:0005737">
    <property type="term" value="C:cytoplasm"/>
    <property type="evidence" value="ECO:0007669"/>
    <property type="project" value="UniProtKB-SubCell"/>
</dbReference>
<dbReference type="EMBL" id="SACT01000008">
    <property type="protein sequence ID" value="RVT49354.1"/>
    <property type="molecule type" value="Genomic_DNA"/>
</dbReference>
<accession>A0A3S2WS47</accession>
<dbReference type="RefSeq" id="WP_128200105.1">
    <property type="nucleotide sequence ID" value="NZ_SACT01000008.1"/>
</dbReference>
<gene>
    <name evidence="3" type="primary">ureD</name>
    <name evidence="4" type="ORF">ENE75_19950</name>
</gene>
<evidence type="ECO:0000256" key="1">
    <source>
        <dbReference type="ARBA" id="ARBA00007177"/>
    </source>
</evidence>
<comment type="function">
    <text evidence="3">Required for maturation of urease via the functional incorporation of the urease nickel metallocenter.</text>
</comment>
<dbReference type="OrthoDB" id="9798842at2"/>
<dbReference type="InterPro" id="IPR002669">
    <property type="entry name" value="UreD"/>
</dbReference>
<keyword evidence="3" id="KW-0996">Nickel insertion</keyword>
<sequence length="274" mass="29718">MVWSAHLALHYRRDGGRTVAHDRHEGPLRVLQALYPEGPDVCHHVVVHPPGGIVGGDSLVTDLQAEAGTHALVTTPGAAKFYRSAGPQAVQQARLRVDDGARLEWLPLETIAYRGCQARNEVHLDLAPGAQMIGWDVLALGLPAGGEAFDHGRFTQQLHWPGVWLEQGTVDGTDTRLLDSPLGWAGQRVLATAWIASGTDWPAEQRDALLSVAREQPAAPGVTAGATSTDPRLVLLRALAPRVEPAMQLLQAVRAAWRRTAWALDAHPPRIWRT</sequence>
<comment type="subunit">
    <text evidence="3">UreD, UreF and UreG form a complex that acts as a GTP-hydrolysis-dependent molecular chaperone, activating the urease apoprotein by helping to assemble the nickel containing metallocenter of UreC. The UreE protein probably delivers the nickel.</text>
</comment>
<dbReference type="PANTHER" id="PTHR33643">
    <property type="entry name" value="UREASE ACCESSORY PROTEIN D"/>
    <property type="match status" value="1"/>
</dbReference>
<keyword evidence="5" id="KW-1185">Reference proteome</keyword>
<organism evidence="4 5">
    <name type="scientific">Rubrivivax albus</name>
    <dbReference type="NCBI Taxonomy" id="2499835"/>
    <lineage>
        <taxon>Bacteria</taxon>
        <taxon>Pseudomonadati</taxon>
        <taxon>Pseudomonadota</taxon>
        <taxon>Betaproteobacteria</taxon>
        <taxon>Burkholderiales</taxon>
        <taxon>Sphaerotilaceae</taxon>
        <taxon>Rubrivivax</taxon>
    </lineage>
</organism>
<comment type="caution">
    <text evidence="4">The sequence shown here is derived from an EMBL/GenBank/DDBJ whole genome shotgun (WGS) entry which is preliminary data.</text>
</comment>
<dbReference type="Proteomes" id="UP000288178">
    <property type="component" value="Unassembled WGS sequence"/>
</dbReference>
<evidence type="ECO:0000256" key="3">
    <source>
        <dbReference type="HAMAP-Rule" id="MF_01384"/>
    </source>
</evidence>
<dbReference type="PANTHER" id="PTHR33643:SF1">
    <property type="entry name" value="UREASE ACCESSORY PROTEIN D"/>
    <property type="match status" value="1"/>
</dbReference>
<evidence type="ECO:0000313" key="4">
    <source>
        <dbReference type="EMBL" id="RVT49354.1"/>
    </source>
</evidence>
<keyword evidence="3" id="KW-0963">Cytoplasm</keyword>
<name>A0A3S2WS47_9BURK</name>
<dbReference type="Pfam" id="PF01774">
    <property type="entry name" value="UreD"/>
    <property type="match status" value="1"/>
</dbReference>
<evidence type="ECO:0000313" key="5">
    <source>
        <dbReference type="Proteomes" id="UP000288178"/>
    </source>
</evidence>
<comment type="subcellular location">
    <subcellularLocation>
        <location evidence="3">Cytoplasm</location>
    </subcellularLocation>
</comment>
<proteinExistence type="inferred from homology"/>
<dbReference type="AlphaFoldDB" id="A0A3S2WS47"/>